<dbReference type="Pfam" id="PF07732">
    <property type="entry name" value="Cu-oxidase_3"/>
    <property type="match status" value="1"/>
</dbReference>
<dbReference type="PROSITE" id="PS00080">
    <property type="entry name" value="MULTICOPPER_OXIDASE2"/>
    <property type="match status" value="1"/>
</dbReference>
<dbReference type="InterPro" id="IPR008972">
    <property type="entry name" value="Cupredoxin"/>
</dbReference>
<keyword evidence="12" id="KW-0732">Signal</keyword>
<dbReference type="InterPro" id="IPR017762">
    <property type="entry name" value="Multicopper_oxidase_fun"/>
</dbReference>
<keyword evidence="7" id="KW-0479">Metal-binding</keyword>
<evidence type="ECO:0000256" key="1">
    <source>
        <dbReference type="ARBA" id="ARBA00000349"/>
    </source>
</evidence>
<keyword evidence="17" id="KW-1185">Reference proteome</keyword>
<evidence type="ECO:0000256" key="9">
    <source>
        <dbReference type="ARBA" id="ARBA00023008"/>
    </source>
</evidence>
<keyword evidence="10" id="KW-1015">Disulfide bond</keyword>
<evidence type="ECO:0000256" key="10">
    <source>
        <dbReference type="ARBA" id="ARBA00023157"/>
    </source>
</evidence>
<dbReference type="InterPro" id="IPR045087">
    <property type="entry name" value="Cu-oxidase_fam"/>
</dbReference>
<comment type="cofactor">
    <cofactor evidence="2">
        <name>Cu cation</name>
        <dbReference type="ChEBI" id="CHEBI:23378"/>
    </cofactor>
</comment>
<evidence type="ECO:0000256" key="5">
    <source>
        <dbReference type="ARBA" id="ARBA00012297"/>
    </source>
</evidence>
<dbReference type="PROSITE" id="PS00079">
    <property type="entry name" value="MULTICOPPER_OXIDASE1"/>
    <property type="match status" value="1"/>
</dbReference>
<dbReference type="InterPro" id="IPR001117">
    <property type="entry name" value="Cu-oxidase_2nd"/>
</dbReference>
<evidence type="ECO:0000256" key="11">
    <source>
        <dbReference type="ARBA" id="ARBA00023180"/>
    </source>
</evidence>
<evidence type="ECO:0000256" key="8">
    <source>
        <dbReference type="ARBA" id="ARBA00023002"/>
    </source>
</evidence>
<evidence type="ECO:0000256" key="2">
    <source>
        <dbReference type="ARBA" id="ARBA00001935"/>
    </source>
</evidence>
<keyword evidence="9" id="KW-0186">Copper</keyword>
<dbReference type="Pfam" id="PF07731">
    <property type="entry name" value="Cu-oxidase_2"/>
    <property type="match status" value="1"/>
</dbReference>
<dbReference type="Proteomes" id="UP001182556">
    <property type="component" value="Unassembled WGS sequence"/>
</dbReference>
<dbReference type="InterPro" id="IPR011706">
    <property type="entry name" value="Cu-oxidase_C"/>
</dbReference>
<evidence type="ECO:0000256" key="12">
    <source>
        <dbReference type="SAM" id="SignalP"/>
    </source>
</evidence>
<dbReference type="SUPFAM" id="SSF49503">
    <property type="entry name" value="Cupredoxins"/>
    <property type="match status" value="3"/>
</dbReference>
<dbReference type="Gene3D" id="2.60.40.420">
    <property type="entry name" value="Cupredoxins - blue copper proteins"/>
    <property type="match status" value="3"/>
</dbReference>
<evidence type="ECO:0000256" key="6">
    <source>
        <dbReference type="ARBA" id="ARBA00022525"/>
    </source>
</evidence>
<keyword evidence="11" id="KW-0325">Glycoprotein</keyword>
<dbReference type="Pfam" id="PF00394">
    <property type="entry name" value="Cu-oxidase"/>
    <property type="match status" value="1"/>
</dbReference>
<evidence type="ECO:0000259" key="13">
    <source>
        <dbReference type="Pfam" id="PF00394"/>
    </source>
</evidence>
<dbReference type="GO" id="GO:0052716">
    <property type="term" value="F:hydroquinone:oxygen oxidoreductase activity"/>
    <property type="evidence" value="ECO:0007669"/>
    <property type="project" value="UniProtKB-EC"/>
</dbReference>
<dbReference type="InterPro" id="IPR033138">
    <property type="entry name" value="Cu_oxidase_CS"/>
</dbReference>
<evidence type="ECO:0000313" key="17">
    <source>
        <dbReference type="Proteomes" id="UP001182556"/>
    </source>
</evidence>
<accession>A0AAD9FWG2</accession>
<reference evidence="16" key="1">
    <citation type="submission" date="2023-02" db="EMBL/GenBank/DDBJ databases">
        <title>Identification and recombinant expression of a fungal hydrolase from Papiliotrema laurentii that hydrolyzes apple cutin and clears colloidal polyester polyurethane.</title>
        <authorList>
            <consortium name="DOE Joint Genome Institute"/>
            <person name="Roman V.A."/>
            <person name="Bojanowski C."/>
            <person name="Crable B.R."/>
            <person name="Wagner D.N."/>
            <person name="Hung C.S."/>
            <person name="Nadeau L.J."/>
            <person name="Schratz L."/>
            <person name="Haridas S."/>
            <person name="Pangilinan J."/>
            <person name="Lipzen A."/>
            <person name="Na H."/>
            <person name="Yan M."/>
            <person name="Ng V."/>
            <person name="Grigoriev I.V."/>
            <person name="Spatafora J.W."/>
            <person name="Barlow D."/>
            <person name="Biffinger J."/>
            <person name="Kelley-Loughnane N."/>
            <person name="Varaljay V.A."/>
            <person name="Crookes-Goodson W.J."/>
        </authorList>
    </citation>
    <scope>NUCLEOTIDE SEQUENCE</scope>
    <source>
        <strain evidence="16">5307AH</strain>
    </source>
</reference>
<dbReference type="GO" id="GO:0005507">
    <property type="term" value="F:copper ion binding"/>
    <property type="evidence" value="ECO:0007669"/>
    <property type="project" value="InterPro"/>
</dbReference>
<feature type="chain" id="PRO_5042092114" description="laccase" evidence="12">
    <location>
        <begin position="20"/>
        <end position="612"/>
    </location>
</feature>
<evidence type="ECO:0000259" key="15">
    <source>
        <dbReference type="Pfam" id="PF07732"/>
    </source>
</evidence>
<evidence type="ECO:0000313" key="16">
    <source>
        <dbReference type="EMBL" id="KAK1927542.1"/>
    </source>
</evidence>
<sequence>MSLRALFPTFLLGVSTALAWEPDFVLRVYETTLYADCQPRLSVVVNGTNPGPLLRFTEGGHYWVRVFNDLPDQNTTMHWHGFTQFLSPFSDGTPQVSGWPIPPGHFYDYEFQLQDGFYGTYWYHSHVGLQTLTAAGPIIVDEKDWSSPVEYDEDLVMVLQDYYHANDSKIEAGLLNDTKFTWIGDPQALLVNGAAYGACNASALLPGETCDGATCGSFQQLVKPNIKYRLRVINAAGLSYIQLALEGHSMTLFEADGTYLEPMAVNELELGVAQRYSVLIETYAEPPKKDYYWRLRTLWRPVHVNGTSLWSYDDSAPTAGNPLSLGPLHPSPGPADLDSTVPLLDEKFDWLSSQFKPWNPTSTPPTDEEVTRIVVLSFEQMTTGPQGGGFRWFVNNRLNNGTKPDVPYLVQLYGTPPEERLFNYSRALENHGYDEGSDSYPALSGEVLDIVILDNTGQTSGQAEAHPWHSHGNKYWDMGAGSGNFSYSSLDEYRAKASGEPYLRDTSVVFPGLGQTYNNSKAATGIPAGWRLLRIRVENPGAWLIHCHQLPHQVMGMQTLFMHAADKLPDIPPSLYHEFATFGGGAFGLQTYSGERYVPRSYFAEVKRGIAP</sequence>
<dbReference type="EC" id="1.10.3.2" evidence="5"/>
<dbReference type="PANTHER" id="PTHR11709:SF394">
    <property type="entry name" value="FI03373P-RELATED"/>
    <property type="match status" value="1"/>
</dbReference>
<evidence type="ECO:0000256" key="3">
    <source>
        <dbReference type="ARBA" id="ARBA00004613"/>
    </source>
</evidence>
<gene>
    <name evidence="16" type="ORF">DB88DRAFT_478358</name>
</gene>
<evidence type="ECO:0000256" key="4">
    <source>
        <dbReference type="ARBA" id="ARBA00010609"/>
    </source>
</evidence>
<evidence type="ECO:0000256" key="7">
    <source>
        <dbReference type="ARBA" id="ARBA00022723"/>
    </source>
</evidence>
<organism evidence="16 17">
    <name type="scientific">Papiliotrema laurentii</name>
    <name type="common">Cryptococcus laurentii</name>
    <dbReference type="NCBI Taxonomy" id="5418"/>
    <lineage>
        <taxon>Eukaryota</taxon>
        <taxon>Fungi</taxon>
        <taxon>Dikarya</taxon>
        <taxon>Basidiomycota</taxon>
        <taxon>Agaricomycotina</taxon>
        <taxon>Tremellomycetes</taxon>
        <taxon>Tremellales</taxon>
        <taxon>Rhynchogastremaceae</taxon>
        <taxon>Papiliotrema</taxon>
    </lineage>
</organism>
<keyword evidence="8" id="KW-0560">Oxidoreductase</keyword>
<feature type="signal peptide" evidence="12">
    <location>
        <begin position="1"/>
        <end position="19"/>
    </location>
</feature>
<proteinExistence type="inferred from homology"/>
<dbReference type="AlphaFoldDB" id="A0AAD9FWG2"/>
<dbReference type="PANTHER" id="PTHR11709">
    <property type="entry name" value="MULTI-COPPER OXIDASE"/>
    <property type="match status" value="1"/>
</dbReference>
<comment type="caution">
    <text evidence="16">The sequence shown here is derived from an EMBL/GenBank/DDBJ whole genome shotgun (WGS) entry which is preliminary data.</text>
</comment>
<comment type="subcellular location">
    <subcellularLocation>
        <location evidence="3">Secreted</location>
    </subcellularLocation>
</comment>
<dbReference type="InterPro" id="IPR002355">
    <property type="entry name" value="Cu_oxidase_Cu_BS"/>
</dbReference>
<dbReference type="GO" id="GO:0005576">
    <property type="term" value="C:extracellular region"/>
    <property type="evidence" value="ECO:0007669"/>
    <property type="project" value="UniProtKB-SubCell"/>
</dbReference>
<feature type="domain" description="Plastocyanin-like" evidence="13">
    <location>
        <begin position="154"/>
        <end position="295"/>
    </location>
</feature>
<feature type="domain" description="Plastocyanin-like" evidence="15">
    <location>
        <begin position="30"/>
        <end position="143"/>
    </location>
</feature>
<comment type="catalytic activity">
    <reaction evidence="1">
        <text>4 hydroquinone + O2 = 4 benzosemiquinone + 2 H2O</text>
        <dbReference type="Rhea" id="RHEA:11276"/>
        <dbReference type="ChEBI" id="CHEBI:15377"/>
        <dbReference type="ChEBI" id="CHEBI:15379"/>
        <dbReference type="ChEBI" id="CHEBI:17594"/>
        <dbReference type="ChEBI" id="CHEBI:17977"/>
        <dbReference type="EC" id="1.10.3.2"/>
    </reaction>
</comment>
<dbReference type="NCBIfam" id="TIGR03390">
    <property type="entry name" value="ascorbOXfungal"/>
    <property type="match status" value="1"/>
</dbReference>
<comment type="similarity">
    <text evidence="4">Belongs to the multicopper oxidase family.</text>
</comment>
<feature type="domain" description="Plastocyanin-like" evidence="14">
    <location>
        <begin position="423"/>
        <end position="563"/>
    </location>
</feature>
<evidence type="ECO:0000259" key="14">
    <source>
        <dbReference type="Pfam" id="PF07731"/>
    </source>
</evidence>
<dbReference type="EMBL" id="JAODAN010000001">
    <property type="protein sequence ID" value="KAK1927542.1"/>
    <property type="molecule type" value="Genomic_DNA"/>
</dbReference>
<keyword evidence="6" id="KW-0964">Secreted</keyword>
<dbReference type="InterPro" id="IPR011707">
    <property type="entry name" value="Cu-oxidase-like_N"/>
</dbReference>
<name>A0AAD9FWG2_PAPLA</name>
<protein>
    <recommendedName>
        <fullName evidence="5">laccase</fullName>
        <ecNumber evidence="5">1.10.3.2</ecNumber>
    </recommendedName>
</protein>